<keyword evidence="3" id="KW-1185">Reference proteome</keyword>
<keyword evidence="1" id="KW-0812">Transmembrane</keyword>
<evidence type="ECO:0000256" key="1">
    <source>
        <dbReference type="SAM" id="Phobius"/>
    </source>
</evidence>
<proteinExistence type="predicted"/>
<name>A0ABV0B3N3_9ACTN</name>
<keyword evidence="1" id="KW-1133">Transmembrane helix</keyword>
<evidence type="ECO:0000313" key="2">
    <source>
        <dbReference type="EMBL" id="MEN3541181.1"/>
    </source>
</evidence>
<sequence length="53" mass="6212">MAARGSETNTLRVQMDLSIDRRTLMRAARFITRMAHWTALVGAGHLISIWWWR</sequence>
<dbReference type="Proteomes" id="UP001447516">
    <property type="component" value="Unassembled WGS sequence"/>
</dbReference>
<organism evidence="2 3">
    <name type="scientific">Microbispora maris</name>
    <dbReference type="NCBI Taxonomy" id="3144104"/>
    <lineage>
        <taxon>Bacteria</taxon>
        <taxon>Bacillati</taxon>
        <taxon>Actinomycetota</taxon>
        <taxon>Actinomycetes</taxon>
        <taxon>Streptosporangiales</taxon>
        <taxon>Streptosporangiaceae</taxon>
        <taxon>Microbispora</taxon>
    </lineage>
</organism>
<reference evidence="2 3" key="1">
    <citation type="submission" date="2024-05" db="EMBL/GenBank/DDBJ databases">
        <title>Microbispora sp.ZYX-F-249.</title>
        <authorList>
            <person name="Xie H."/>
        </authorList>
    </citation>
    <scope>NUCLEOTIDE SEQUENCE [LARGE SCALE GENOMIC DNA]</scope>
    <source>
        <strain evidence="2 3">ZYX-F-249</strain>
    </source>
</reference>
<protein>
    <submittedName>
        <fullName evidence="2">Uncharacterized protein</fullName>
    </submittedName>
</protein>
<evidence type="ECO:0000313" key="3">
    <source>
        <dbReference type="Proteomes" id="UP001447516"/>
    </source>
</evidence>
<keyword evidence="1" id="KW-0472">Membrane</keyword>
<dbReference type="EMBL" id="JBDJAW010000080">
    <property type="protein sequence ID" value="MEN3541181.1"/>
    <property type="molecule type" value="Genomic_DNA"/>
</dbReference>
<dbReference type="RefSeq" id="WP_346231011.1">
    <property type="nucleotide sequence ID" value="NZ_JBDJAW010000080.1"/>
</dbReference>
<accession>A0ABV0B3N3</accession>
<comment type="caution">
    <text evidence="2">The sequence shown here is derived from an EMBL/GenBank/DDBJ whole genome shotgun (WGS) entry which is preliminary data.</text>
</comment>
<feature type="transmembrane region" description="Helical" evidence="1">
    <location>
        <begin position="30"/>
        <end position="52"/>
    </location>
</feature>
<gene>
    <name evidence="2" type="ORF">AAH991_39130</name>
</gene>